<name>A0A4Q2U347_9HYPH</name>
<dbReference type="InterPro" id="IPR010093">
    <property type="entry name" value="SinI_DNA-bd"/>
</dbReference>
<dbReference type="EMBL" id="QYBB01000058">
    <property type="protein sequence ID" value="RYC29297.1"/>
    <property type="molecule type" value="Genomic_DNA"/>
</dbReference>
<dbReference type="InterPro" id="IPR041657">
    <property type="entry name" value="HTH_17"/>
</dbReference>
<reference evidence="2 3" key="1">
    <citation type="submission" date="2018-12" db="EMBL/GenBank/DDBJ databases">
        <authorList>
            <person name="Grouzdev D.S."/>
            <person name="Krutkina M.S."/>
        </authorList>
    </citation>
    <scope>NUCLEOTIDE SEQUENCE [LARGE SCALE GENOMIC DNA]</scope>
    <source>
        <strain evidence="2 3">RmlP026</strain>
    </source>
</reference>
<evidence type="ECO:0000313" key="2">
    <source>
        <dbReference type="EMBL" id="RYC29297.1"/>
    </source>
</evidence>
<evidence type="ECO:0000259" key="1">
    <source>
        <dbReference type="Pfam" id="PF12728"/>
    </source>
</evidence>
<protein>
    <submittedName>
        <fullName evidence="2">DNA-binding protein</fullName>
    </submittedName>
</protein>
<keyword evidence="2" id="KW-0238">DNA-binding</keyword>
<dbReference type="AlphaFoldDB" id="A0A4Q2U347"/>
<dbReference type="OrthoDB" id="8455293at2"/>
<keyword evidence="3" id="KW-1185">Reference proteome</keyword>
<dbReference type="NCBIfam" id="TIGR01764">
    <property type="entry name" value="excise"/>
    <property type="match status" value="1"/>
</dbReference>
<dbReference type="GO" id="GO:0003677">
    <property type="term" value="F:DNA binding"/>
    <property type="evidence" value="ECO:0007669"/>
    <property type="project" value="UniProtKB-KW"/>
</dbReference>
<sequence>MDNLSECPKSSLPLSQSCLSMGFSTVLSGGLRGSTMLDVVKPAARSVQGTAIYLGIGVSTVYKLVDLGKIPARREGRKLLILVSDADAYLESLPNYREVA</sequence>
<dbReference type="Pfam" id="PF12728">
    <property type="entry name" value="HTH_17"/>
    <property type="match status" value="1"/>
</dbReference>
<accession>A0A4Q2U347</accession>
<organism evidence="2 3">
    <name type="scientific">Lichenibacterium minor</name>
    <dbReference type="NCBI Taxonomy" id="2316528"/>
    <lineage>
        <taxon>Bacteria</taxon>
        <taxon>Pseudomonadati</taxon>
        <taxon>Pseudomonadota</taxon>
        <taxon>Alphaproteobacteria</taxon>
        <taxon>Hyphomicrobiales</taxon>
        <taxon>Lichenihabitantaceae</taxon>
        <taxon>Lichenibacterium</taxon>
    </lineage>
</organism>
<feature type="domain" description="Helix-turn-helix" evidence="1">
    <location>
        <begin position="53"/>
        <end position="92"/>
    </location>
</feature>
<gene>
    <name evidence="2" type="ORF">D3273_24615</name>
</gene>
<proteinExistence type="predicted"/>
<evidence type="ECO:0000313" key="3">
    <source>
        <dbReference type="Proteomes" id="UP000290759"/>
    </source>
</evidence>
<dbReference type="Proteomes" id="UP000290759">
    <property type="component" value="Unassembled WGS sequence"/>
</dbReference>
<comment type="caution">
    <text evidence="2">The sequence shown here is derived from an EMBL/GenBank/DDBJ whole genome shotgun (WGS) entry which is preliminary data.</text>
</comment>
<reference evidence="2 3" key="2">
    <citation type="submission" date="2019-02" db="EMBL/GenBank/DDBJ databases">
        <title>'Lichenibacterium ramalinii' gen. nov. sp. nov., 'Lichenibacterium minor' gen. nov. sp. nov.</title>
        <authorList>
            <person name="Pankratov T."/>
        </authorList>
    </citation>
    <scope>NUCLEOTIDE SEQUENCE [LARGE SCALE GENOMIC DNA]</scope>
    <source>
        <strain evidence="2 3">RmlP026</strain>
    </source>
</reference>